<comment type="pathway">
    <text evidence="1">Amino-acid biosynthesis; L-phenylalanine biosynthesis; phenylpyruvate from prephenate: step 1/1.</text>
</comment>
<evidence type="ECO:0000256" key="6">
    <source>
        <dbReference type="ARBA" id="ARBA00023239"/>
    </source>
</evidence>
<name>A0A067Q9B8_9AGAM</name>
<dbReference type="PANTHER" id="PTHR21022">
    <property type="entry name" value="PREPHENATE DEHYDRATASE P PROTEIN"/>
    <property type="match status" value="1"/>
</dbReference>
<dbReference type="STRING" id="933084.A0A067Q9B8"/>
<feature type="domain" description="Prephenate dehydratase" evidence="7">
    <location>
        <begin position="16"/>
        <end position="198"/>
    </location>
</feature>
<dbReference type="Proteomes" id="UP000027265">
    <property type="component" value="Unassembled WGS sequence"/>
</dbReference>
<dbReference type="InterPro" id="IPR008242">
    <property type="entry name" value="Chor_mutase/pphenate_deHydtase"/>
</dbReference>
<dbReference type="SUPFAM" id="SSF53850">
    <property type="entry name" value="Periplasmic binding protein-like II"/>
    <property type="match status" value="1"/>
</dbReference>
<dbReference type="OrthoDB" id="983542at2759"/>
<keyword evidence="9" id="KW-1185">Reference proteome</keyword>
<evidence type="ECO:0000313" key="8">
    <source>
        <dbReference type="EMBL" id="KDQ63648.1"/>
    </source>
</evidence>
<evidence type="ECO:0000256" key="2">
    <source>
        <dbReference type="ARBA" id="ARBA00013147"/>
    </source>
</evidence>
<evidence type="ECO:0000256" key="5">
    <source>
        <dbReference type="ARBA" id="ARBA00023222"/>
    </source>
</evidence>
<dbReference type="FunCoup" id="A0A067Q9B8">
    <property type="interactions" value="303"/>
</dbReference>
<dbReference type="PROSITE" id="PS51171">
    <property type="entry name" value="PREPHENATE_DEHYDR_3"/>
    <property type="match status" value="1"/>
</dbReference>
<dbReference type="GO" id="GO:0009094">
    <property type="term" value="P:L-phenylalanine biosynthetic process"/>
    <property type="evidence" value="ECO:0007669"/>
    <property type="project" value="UniProtKB-UniPathway"/>
</dbReference>
<dbReference type="PIRSF" id="PIRSF001500">
    <property type="entry name" value="Chor_mut_pdt_Ppr"/>
    <property type="match status" value="1"/>
</dbReference>
<evidence type="ECO:0000256" key="4">
    <source>
        <dbReference type="ARBA" id="ARBA00023141"/>
    </source>
</evidence>
<dbReference type="PANTHER" id="PTHR21022:SF19">
    <property type="entry name" value="PREPHENATE DEHYDRATASE-RELATED"/>
    <property type="match status" value="1"/>
</dbReference>
<dbReference type="UniPathway" id="UPA00121">
    <property type="reaction ID" value="UER00345"/>
</dbReference>
<proteinExistence type="predicted"/>
<dbReference type="EMBL" id="KL197710">
    <property type="protein sequence ID" value="KDQ63648.1"/>
    <property type="molecule type" value="Genomic_DNA"/>
</dbReference>
<dbReference type="InterPro" id="IPR001086">
    <property type="entry name" value="Preph_deHydtase"/>
</dbReference>
<dbReference type="GO" id="GO:0005737">
    <property type="term" value="C:cytoplasm"/>
    <property type="evidence" value="ECO:0007669"/>
    <property type="project" value="TreeGrafter"/>
</dbReference>
<dbReference type="AlphaFoldDB" id="A0A067Q9B8"/>
<protein>
    <recommendedName>
        <fullName evidence="2">prephenate dehydratase</fullName>
        <ecNumber evidence="2">4.2.1.51</ecNumber>
    </recommendedName>
</protein>
<keyword evidence="4" id="KW-0057">Aromatic amino acid biosynthesis</keyword>
<keyword evidence="6" id="KW-0456">Lyase</keyword>
<sequence>MIQDVAAMKSAHLKPKVAFLGPVGTYTHEAALQRFGSDAEYTEAPTIAAVFKTVALGTPFGLVPQENSTFGSVVETYDFLASPDVGQSIFVRGEIVLAVQHCLLAPKGTKLADVKRVFSHEQALGQCGRFLSAHLPQADLVKTSSTAAAAQALVSPDATPGDAAICSSICTSIFGLEKLCQGIQDVKTNFTRFFVVSGSLELPLPNPQSTRHSQALLRIQASSQNENDLPDIGKFLQVLSLPATRIDRRPDLSKAPFRSAYMVEIHRRSGHIDGAISWSSELQNAIRRVEAENGEATLLGLW</sequence>
<evidence type="ECO:0000256" key="3">
    <source>
        <dbReference type="ARBA" id="ARBA00022605"/>
    </source>
</evidence>
<evidence type="ECO:0000256" key="1">
    <source>
        <dbReference type="ARBA" id="ARBA00004741"/>
    </source>
</evidence>
<dbReference type="CDD" id="cd13532">
    <property type="entry name" value="PBP2_PDT_like"/>
    <property type="match status" value="1"/>
</dbReference>
<organism evidence="8 9">
    <name type="scientific">Jaapia argillacea MUCL 33604</name>
    <dbReference type="NCBI Taxonomy" id="933084"/>
    <lineage>
        <taxon>Eukaryota</taxon>
        <taxon>Fungi</taxon>
        <taxon>Dikarya</taxon>
        <taxon>Basidiomycota</taxon>
        <taxon>Agaricomycotina</taxon>
        <taxon>Agaricomycetes</taxon>
        <taxon>Agaricomycetidae</taxon>
        <taxon>Jaapiales</taxon>
        <taxon>Jaapiaceae</taxon>
        <taxon>Jaapia</taxon>
    </lineage>
</organism>
<gene>
    <name evidence="8" type="ORF">JAAARDRAFT_29677</name>
</gene>
<dbReference type="GO" id="GO:0004664">
    <property type="term" value="F:prephenate dehydratase activity"/>
    <property type="evidence" value="ECO:0007669"/>
    <property type="project" value="UniProtKB-EC"/>
</dbReference>
<accession>A0A067Q9B8</accession>
<dbReference type="HOGENOM" id="CLU_035008_5_0_1"/>
<dbReference type="EC" id="4.2.1.51" evidence="2"/>
<dbReference type="InParanoid" id="A0A067Q9B8"/>
<dbReference type="Pfam" id="PF00800">
    <property type="entry name" value="PDT"/>
    <property type="match status" value="1"/>
</dbReference>
<keyword evidence="5" id="KW-0584">Phenylalanine biosynthesis</keyword>
<dbReference type="Gene3D" id="3.40.190.10">
    <property type="entry name" value="Periplasmic binding protein-like II"/>
    <property type="match status" value="2"/>
</dbReference>
<keyword evidence="3" id="KW-0028">Amino-acid biosynthesis</keyword>
<evidence type="ECO:0000313" key="9">
    <source>
        <dbReference type="Proteomes" id="UP000027265"/>
    </source>
</evidence>
<evidence type="ECO:0000259" key="7">
    <source>
        <dbReference type="PROSITE" id="PS51171"/>
    </source>
</evidence>
<reference evidence="9" key="1">
    <citation type="journal article" date="2014" name="Proc. Natl. Acad. Sci. U.S.A.">
        <title>Extensive sampling of basidiomycete genomes demonstrates inadequacy of the white-rot/brown-rot paradigm for wood decay fungi.</title>
        <authorList>
            <person name="Riley R."/>
            <person name="Salamov A.A."/>
            <person name="Brown D.W."/>
            <person name="Nagy L.G."/>
            <person name="Floudas D."/>
            <person name="Held B.W."/>
            <person name="Levasseur A."/>
            <person name="Lombard V."/>
            <person name="Morin E."/>
            <person name="Otillar R."/>
            <person name="Lindquist E.A."/>
            <person name="Sun H."/>
            <person name="LaButti K.M."/>
            <person name="Schmutz J."/>
            <person name="Jabbour D."/>
            <person name="Luo H."/>
            <person name="Baker S.E."/>
            <person name="Pisabarro A.G."/>
            <person name="Walton J.D."/>
            <person name="Blanchette R.A."/>
            <person name="Henrissat B."/>
            <person name="Martin F."/>
            <person name="Cullen D."/>
            <person name="Hibbett D.S."/>
            <person name="Grigoriev I.V."/>
        </authorList>
    </citation>
    <scope>NUCLEOTIDE SEQUENCE [LARGE SCALE GENOMIC DNA]</scope>
    <source>
        <strain evidence="9">MUCL 33604</strain>
    </source>
</reference>